<evidence type="ECO:0000256" key="3">
    <source>
        <dbReference type="ARBA" id="ARBA00035646"/>
    </source>
</evidence>
<dbReference type="EMBL" id="JBHTHX010000165">
    <property type="protein sequence ID" value="MFD0884436.1"/>
    <property type="molecule type" value="Genomic_DNA"/>
</dbReference>
<reference evidence="5" key="1">
    <citation type="journal article" date="2019" name="Int. J. Syst. Evol. Microbiol.">
        <title>The Global Catalogue of Microorganisms (GCM) 10K type strain sequencing project: providing services to taxonomists for standard genome sequencing and annotation.</title>
        <authorList>
            <consortium name="The Broad Institute Genomics Platform"/>
            <consortium name="The Broad Institute Genome Sequencing Center for Infectious Disease"/>
            <person name="Wu L."/>
            <person name="Ma J."/>
        </authorList>
    </citation>
    <scope>NUCLEOTIDE SEQUENCE [LARGE SCALE GENOMIC DNA]</scope>
    <source>
        <strain evidence="5">CCUG 62974</strain>
    </source>
</reference>
<dbReference type="InterPro" id="IPR050530">
    <property type="entry name" value="GvpA"/>
</dbReference>
<gene>
    <name evidence="4" type="ORF">ACFQ08_07695</name>
</gene>
<dbReference type="PANTHER" id="PTHR35344">
    <property type="entry name" value="GAS VESICLE STRUCTURAL PROTEIN 2-RELATED"/>
    <property type="match status" value="1"/>
</dbReference>
<dbReference type="Pfam" id="PF00741">
    <property type="entry name" value="Gas_vesicle"/>
    <property type="match status" value="1"/>
</dbReference>
<sequence>MTSEVSRGAEPARRGRLPPERVALVDLLDRLLAGGVVVTGDLVLSIADVDLVRISLRVLITSITESTTIEPEAFHEPLRK</sequence>
<organism evidence="4 5">
    <name type="scientific">Streptosporangium algeriense</name>
    <dbReference type="NCBI Taxonomy" id="1682748"/>
    <lineage>
        <taxon>Bacteria</taxon>
        <taxon>Bacillati</taxon>
        <taxon>Actinomycetota</taxon>
        <taxon>Actinomycetes</taxon>
        <taxon>Streptosporangiales</taxon>
        <taxon>Streptosporangiaceae</taxon>
        <taxon>Streptosporangium</taxon>
    </lineage>
</organism>
<evidence type="ECO:0000313" key="4">
    <source>
        <dbReference type="EMBL" id="MFD0884436.1"/>
    </source>
</evidence>
<evidence type="ECO:0000313" key="5">
    <source>
        <dbReference type="Proteomes" id="UP001597024"/>
    </source>
</evidence>
<protein>
    <submittedName>
        <fullName evidence="4">Gas vesicle protein</fullName>
    </submittedName>
</protein>
<accession>A0ABW3DNU8</accession>
<dbReference type="InterPro" id="IPR000638">
    <property type="entry name" value="Gas-vesicle_GvpA-like"/>
</dbReference>
<name>A0ABW3DNU8_9ACTN</name>
<proteinExistence type="inferred from homology"/>
<evidence type="ECO:0000256" key="1">
    <source>
        <dbReference type="ARBA" id="ARBA00022987"/>
    </source>
</evidence>
<keyword evidence="5" id="KW-1185">Reference proteome</keyword>
<dbReference type="Proteomes" id="UP001597024">
    <property type="component" value="Unassembled WGS sequence"/>
</dbReference>
<evidence type="ECO:0000256" key="2">
    <source>
        <dbReference type="ARBA" id="ARBA00035108"/>
    </source>
</evidence>
<comment type="similarity">
    <text evidence="3">Belongs to the gas vesicle GvpA family.</text>
</comment>
<dbReference type="PANTHER" id="PTHR35344:SF4">
    <property type="entry name" value="GAS VESICLE PROTEIN A1"/>
    <property type="match status" value="1"/>
</dbReference>
<keyword evidence="1" id="KW-0304">Gas vesicle</keyword>
<comment type="subcellular location">
    <subcellularLocation>
        <location evidence="2">Gas vesicle</location>
    </subcellularLocation>
</comment>
<comment type="caution">
    <text evidence="4">The sequence shown here is derived from an EMBL/GenBank/DDBJ whole genome shotgun (WGS) entry which is preliminary data.</text>
</comment>